<organism evidence="2 3">
    <name type="scientific">Streptomyces flavalbus</name>
    <dbReference type="NCBI Taxonomy" id="2665155"/>
    <lineage>
        <taxon>Bacteria</taxon>
        <taxon>Bacillati</taxon>
        <taxon>Actinomycetota</taxon>
        <taxon>Actinomycetes</taxon>
        <taxon>Kitasatosporales</taxon>
        <taxon>Streptomycetaceae</taxon>
        <taxon>Streptomyces</taxon>
    </lineage>
</organism>
<dbReference type="RefSeq" id="WP_381616361.1">
    <property type="nucleotide sequence ID" value="NZ_JBHTEB010000001.1"/>
</dbReference>
<gene>
    <name evidence="2" type="ORF">ACFQZ6_32170</name>
</gene>
<keyword evidence="3" id="KW-1185">Reference proteome</keyword>
<sequence length="94" mass="9757">MAMHRNEAPGENGGDPVPRDMQDQLSGAGDDHWDVDPREADPGTDDSGQEGQETESTGSSHDVPDTDEAGTGREGAAHGATVHPEHPTPDESSG</sequence>
<feature type="compositionally biased region" description="Basic and acidic residues" evidence="1">
    <location>
        <begin position="83"/>
        <end position="94"/>
    </location>
</feature>
<evidence type="ECO:0000256" key="1">
    <source>
        <dbReference type="SAM" id="MobiDB-lite"/>
    </source>
</evidence>
<protein>
    <submittedName>
        <fullName evidence="2">Uncharacterized protein</fullName>
    </submittedName>
</protein>
<comment type="caution">
    <text evidence="2">The sequence shown here is derived from an EMBL/GenBank/DDBJ whole genome shotgun (WGS) entry which is preliminary data.</text>
</comment>
<feature type="region of interest" description="Disordered" evidence="1">
    <location>
        <begin position="1"/>
        <end position="94"/>
    </location>
</feature>
<accession>A0ABW2WH78</accession>
<evidence type="ECO:0000313" key="3">
    <source>
        <dbReference type="Proteomes" id="UP001597023"/>
    </source>
</evidence>
<evidence type="ECO:0000313" key="2">
    <source>
        <dbReference type="EMBL" id="MFD0318788.1"/>
    </source>
</evidence>
<feature type="compositionally biased region" description="Polar residues" evidence="1">
    <location>
        <begin position="49"/>
        <end position="60"/>
    </location>
</feature>
<dbReference type="EMBL" id="JBHTEB010000001">
    <property type="protein sequence ID" value="MFD0318788.1"/>
    <property type="molecule type" value="Genomic_DNA"/>
</dbReference>
<name>A0ABW2WH78_9ACTN</name>
<feature type="compositionally biased region" description="Basic and acidic residues" evidence="1">
    <location>
        <begin position="29"/>
        <end position="41"/>
    </location>
</feature>
<dbReference type="Proteomes" id="UP001597023">
    <property type="component" value="Unassembled WGS sequence"/>
</dbReference>
<reference evidence="3" key="1">
    <citation type="journal article" date="2019" name="Int. J. Syst. Evol. Microbiol.">
        <title>The Global Catalogue of Microorganisms (GCM) 10K type strain sequencing project: providing services to taxonomists for standard genome sequencing and annotation.</title>
        <authorList>
            <consortium name="The Broad Institute Genomics Platform"/>
            <consortium name="The Broad Institute Genome Sequencing Center for Infectious Disease"/>
            <person name="Wu L."/>
            <person name="Ma J."/>
        </authorList>
    </citation>
    <scope>NUCLEOTIDE SEQUENCE [LARGE SCALE GENOMIC DNA]</scope>
    <source>
        <strain evidence="3">CGMCC 4.7400</strain>
    </source>
</reference>
<proteinExistence type="predicted"/>